<accession>A0A5B6VUB7</accession>
<dbReference type="InterPro" id="IPR004146">
    <property type="entry name" value="DC1"/>
</dbReference>
<evidence type="ECO:0000259" key="2">
    <source>
        <dbReference type="Pfam" id="PF03107"/>
    </source>
</evidence>
<proteinExistence type="predicted"/>
<dbReference type="AlphaFoldDB" id="A0A5B6VUB7"/>
<protein>
    <submittedName>
        <fullName evidence="3">DC1 domain-containing protein</fullName>
    </submittedName>
</protein>
<keyword evidence="4" id="KW-1185">Reference proteome</keyword>
<organism evidence="3 4">
    <name type="scientific">Gossypium australe</name>
    <dbReference type="NCBI Taxonomy" id="47621"/>
    <lineage>
        <taxon>Eukaryota</taxon>
        <taxon>Viridiplantae</taxon>
        <taxon>Streptophyta</taxon>
        <taxon>Embryophyta</taxon>
        <taxon>Tracheophyta</taxon>
        <taxon>Spermatophyta</taxon>
        <taxon>Magnoliopsida</taxon>
        <taxon>eudicotyledons</taxon>
        <taxon>Gunneridae</taxon>
        <taxon>Pentapetalae</taxon>
        <taxon>rosids</taxon>
        <taxon>malvids</taxon>
        <taxon>Malvales</taxon>
        <taxon>Malvaceae</taxon>
        <taxon>Malvoideae</taxon>
        <taxon>Gossypium</taxon>
    </lineage>
</organism>
<sequence length="188" mass="21688">MDNKCNTCGEDVEGLMFYCVACDLFMHYSCAKYQFCEIKHNCHADHHFLHLGKGFFGDKYPQCNACVQACKDTLFSCLKCGEVGAPVSSLEFATDLECILLPSVVKHKGHLHPLILTTLVIEDDYEEYYCDTCETKRNQEHDIYYCNECNYISHIDCMLSEVEPPEKILQYLTPHPRENGKRMAIYEK</sequence>
<dbReference type="PANTHER" id="PTHR32410:SF207">
    <property type="entry name" value="DC1 DOMAIN-CONTAINING PROTEIN"/>
    <property type="match status" value="1"/>
</dbReference>
<name>A0A5B6VUB7_9ROSI</name>
<reference evidence="3" key="1">
    <citation type="submission" date="2019-08" db="EMBL/GenBank/DDBJ databases">
        <authorList>
            <person name="Liu F."/>
        </authorList>
    </citation>
    <scope>NUCLEOTIDE SEQUENCE [LARGE SCALE GENOMIC DNA]</scope>
    <source>
        <strain evidence="3">PA1801</strain>
        <tissue evidence="3">Leaf</tissue>
    </source>
</reference>
<dbReference type="Pfam" id="PF03107">
    <property type="entry name" value="C1_2"/>
    <property type="match status" value="1"/>
</dbReference>
<gene>
    <name evidence="3" type="ORF">EPI10_023300</name>
</gene>
<feature type="domain" description="DC1" evidence="2">
    <location>
        <begin position="109"/>
        <end position="158"/>
    </location>
</feature>
<evidence type="ECO:0000313" key="3">
    <source>
        <dbReference type="EMBL" id="KAA3472876.1"/>
    </source>
</evidence>
<evidence type="ECO:0000256" key="1">
    <source>
        <dbReference type="ARBA" id="ARBA00022737"/>
    </source>
</evidence>
<dbReference type="InterPro" id="IPR046349">
    <property type="entry name" value="C1-like_sf"/>
</dbReference>
<dbReference type="SUPFAM" id="SSF57889">
    <property type="entry name" value="Cysteine-rich domain"/>
    <property type="match status" value="2"/>
</dbReference>
<keyword evidence="1" id="KW-0677">Repeat</keyword>
<comment type="caution">
    <text evidence="3">The sequence shown here is derived from an EMBL/GenBank/DDBJ whole genome shotgun (WGS) entry which is preliminary data.</text>
</comment>
<evidence type="ECO:0000313" key="4">
    <source>
        <dbReference type="Proteomes" id="UP000325315"/>
    </source>
</evidence>
<dbReference type="EMBL" id="SMMG02000005">
    <property type="protein sequence ID" value="KAA3472876.1"/>
    <property type="molecule type" value="Genomic_DNA"/>
</dbReference>
<dbReference type="OrthoDB" id="1744448at2759"/>
<dbReference type="PANTHER" id="PTHR32410">
    <property type="entry name" value="CYSTEINE/HISTIDINE-RICH C1 DOMAIN FAMILY PROTEIN"/>
    <property type="match status" value="1"/>
</dbReference>
<dbReference type="InterPro" id="IPR053192">
    <property type="entry name" value="Vacuole_Formation_Reg"/>
</dbReference>
<dbReference type="Proteomes" id="UP000325315">
    <property type="component" value="Unassembled WGS sequence"/>
</dbReference>